<protein>
    <recommendedName>
        <fullName evidence="2">Flagellar hook-length control protein-like C-terminal domain-containing protein</fullName>
    </recommendedName>
</protein>
<keyword evidence="4" id="KW-1185">Reference proteome</keyword>
<feature type="region of interest" description="Disordered" evidence="1">
    <location>
        <begin position="1"/>
        <end position="21"/>
    </location>
</feature>
<sequence>MRLLTEGSTPRERDLNQLLPAGKSLPATVTSVTQHPTQISSYRIQAELAGRLIELITSRPLPQGSQVTLSRDAQGNLQLQLANSSATARPTPEAAAQASGREAAAQAKTNLPTFILNISTSSLPKVATLPLNTPLPGVILSSPQDTAIRPNAPQLPVSANTTNTAPANTTPTNTAPLPPTTTAPSASSTTEATNNRPLPAALQPSTSLPRPQGFAVRVAIAGIALDLIAPRPLQSGQQITASVTENGRIMIQLPQPALPIAQQAQTQAIMNQALREVLPTQLPLADGLNQLMQLTDRTSVKQNSALNQLIQSMLNLFSVKPGSPEAGETIARNLQQGGLLTEGRLNQTSGQNQPVDLKQQLGQLLKLSEQLPTQVREQLSQLVNALLARSTSQQISSLQQWRELPDGGQERHYRLDLPIQQQDKLDNAELRITEHRRRDEQGEFVTLWSVHLHFNLEEAGAVDADLMLREDLSLSARFWAEQKDTLQLIQNRLIGFEADLRSQGFNVEPIHVRLGKAHNPVAPLLQKRLVDLHT</sequence>
<organism evidence="3 4">
    <name type="scientific">Nitrincola tibetensis</name>
    <dbReference type="NCBI Taxonomy" id="2219697"/>
    <lineage>
        <taxon>Bacteria</taxon>
        <taxon>Pseudomonadati</taxon>
        <taxon>Pseudomonadota</taxon>
        <taxon>Gammaproteobacteria</taxon>
        <taxon>Oceanospirillales</taxon>
        <taxon>Oceanospirillaceae</taxon>
        <taxon>Nitrincola</taxon>
    </lineage>
</organism>
<comment type="caution">
    <text evidence="3">The sequence shown here is derived from an EMBL/GenBank/DDBJ whole genome shotgun (WGS) entry which is preliminary data.</text>
</comment>
<feature type="compositionally biased region" description="Low complexity" evidence="1">
    <location>
        <begin position="158"/>
        <end position="175"/>
    </location>
</feature>
<name>A0A364NHZ0_9GAMM</name>
<evidence type="ECO:0000313" key="4">
    <source>
        <dbReference type="Proteomes" id="UP000250744"/>
    </source>
</evidence>
<feature type="region of interest" description="Disordered" evidence="1">
    <location>
        <begin position="142"/>
        <end position="208"/>
    </location>
</feature>
<proteinExistence type="predicted"/>
<accession>A0A364NHZ0</accession>
<feature type="domain" description="Flagellar hook-length control protein-like C-terminal" evidence="2">
    <location>
        <begin position="447"/>
        <end position="517"/>
    </location>
</feature>
<dbReference type="EMBL" id="QKRX01000018">
    <property type="protein sequence ID" value="RAU16696.1"/>
    <property type="molecule type" value="Genomic_DNA"/>
</dbReference>
<gene>
    <name evidence="3" type="ORF">DN062_16870</name>
</gene>
<dbReference type="Pfam" id="PF02120">
    <property type="entry name" value="Flg_hook"/>
    <property type="match status" value="1"/>
</dbReference>
<feature type="compositionally biased region" description="Low complexity" evidence="1">
    <location>
        <begin position="182"/>
        <end position="195"/>
    </location>
</feature>
<evidence type="ECO:0000313" key="3">
    <source>
        <dbReference type="EMBL" id="RAU16696.1"/>
    </source>
</evidence>
<reference evidence="3 4" key="1">
    <citation type="submission" date="2018-06" db="EMBL/GenBank/DDBJ databases">
        <title>Nitrincola tibetense sp. nov., isolated from Lake XuguoCo on Tibetan Plateau.</title>
        <authorList>
            <person name="Xing P."/>
        </authorList>
    </citation>
    <scope>NUCLEOTIDE SEQUENCE [LARGE SCALE GENOMIC DNA]</scope>
    <source>
        <strain evidence="4">xg18</strain>
    </source>
</reference>
<feature type="region of interest" description="Disordered" evidence="1">
    <location>
        <begin position="82"/>
        <end position="104"/>
    </location>
</feature>
<evidence type="ECO:0000259" key="2">
    <source>
        <dbReference type="Pfam" id="PF02120"/>
    </source>
</evidence>
<feature type="compositionally biased region" description="Low complexity" evidence="1">
    <location>
        <begin position="93"/>
        <end position="104"/>
    </location>
</feature>
<evidence type="ECO:0000256" key="1">
    <source>
        <dbReference type="SAM" id="MobiDB-lite"/>
    </source>
</evidence>
<dbReference type="AlphaFoldDB" id="A0A364NHZ0"/>
<dbReference type="InterPro" id="IPR021136">
    <property type="entry name" value="Flagellar_hook_control-like_C"/>
</dbReference>
<dbReference type="Proteomes" id="UP000250744">
    <property type="component" value="Unassembled WGS sequence"/>
</dbReference>